<organism evidence="6 7">
    <name type="scientific">Alkalithermobacter paradoxus</name>
    <dbReference type="NCBI Taxonomy" id="29349"/>
    <lineage>
        <taxon>Bacteria</taxon>
        <taxon>Bacillati</taxon>
        <taxon>Bacillota</taxon>
        <taxon>Clostridia</taxon>
        <taxon>Peptostreptococcales</taxon>
        <taxon>Tepidibacteraceae</taxon>
        <taxon>Alkalithermobacter</taxon>
    </lineage>
</organism>
<evidence type="ECO:0000259" key="5">
    <source>
        <dbReference type="PROSITE" id="PS50111"/>
    </source>
</evidence>
<keyword evidence="1 2" id="KW-0807">Transducer</keyword>
<dbReference type="Proteomes" id="UP000190140">
    <property type="component" value="Unassembled WGS sequence"/>
</dbReference>
<dbReference type="GO" id="GO:0016020">
    <property type="term" value="C:membrane"/>
    <property type="evidence" value="ECO:0007669"/>
    <property type="project" value="InterPro"/>
</dbReference>
<accession>A0A1V4IAG4</accession>
<feature type="coiled-coil region" evidence="3">
    <location>
        <begin position="304"/>
        <end position="338"/>
    </location>
</feature>
<feature type="domain" description="Methyl-accepting transducer" evidence="5">
    <location>
        <begin position="138"/>
        <end position="374"/>
    </location>
</feature>
<evidence type="ECO:0000256" key="2">
    <source>
        <dbReference type="PROSITE-ProRule" id="PRU00284"/>
    </source>
</evidence>
<reference evidence="6 7" key="1">
    <citation type="submission" date="2017-03" db="EMBL/GenBank/DDBJ databases">
        <title>Genome sequence of Clostridium thermoalcaliphilum DSM 7309.</title>
        <authorList>
            <person name="Poehlein A."/>
            <person name="Daniel R."/>
        </authorList>
    </citation>
    <scope>NUCLEOTIDE SEQUENCE [LARGE SCALE GENOMIC DNA]</scope>
    <source>
        <strain evidence="6 7">DSM 7309</strain>
    </source>
</reference>
<dbReference type="SUPFAM" id="SSF103190">
    <property type="entry name" value="Sensory domain-like"/>
    <property type="match status" value="1"/>
</dbReference>
<proteinExistence type="predicted"/>
<keyword evidence="4" id="KW-1133">Transmembrane helix</keyword>
<sequence>MKKNRLIVTMVAIIVLIPVLLSLGVGKISSNYVNSGMEFGKIVLFINLFYGISIVVITGILVFLVISLVMKDVTKMSDRTYYMSEGDLTKKLDENSNVFLNKLSVNVNYLLLRFRGLICQIITMTEKVIDYSKYLNEASNKVNTSSDETTTAINEISADMTDQMNAISKAKNYSLEIVDSSKNISIQGESIENMASAMVDVVQSSYENFEALIDRMNKSTSSSLDIALKMKNLEERAFKIQNIADTVKKISESTNLLALNASIEAARAGEAGKGFSVVADEVRKLAEISSNQAKEIEIIINDVKNEIINIASSVNEEVENMKEDIEFSKRTRQSLNDIIDKTKDTFEAIKNINNIIEDQVNKIEQIDSIMNDISQISENTTAATQQVAASAEEQSIAIENIVSSIRNLTKMNEDIKKYVDSFTKNYEVDSETRKYIDNGLKALIEVSKDSRLATMDYNIATKALKERIKEHPYFELFAAMDKDGTRKAVTIDYSDTNEVFQNFAHRPYFMSAINGKPFTSQPYISVDTNSYCIAIAVPVKNDNGEIVGILQGDLTLG</sequence>
<dbReference type="Gene3D" id="3.30.450.20">
    <property type="entry name" value="PAS domain"/>
    <property type="match status" value="1"/>
</dbReference>
<evidence type="ECO:0000256" key="4">
    <source>
        <dbReference type="SAM" id="Phobius"/>
    </source>
</evidence>
<dbReference type="STRING" id="29349.CLOTH_02630"/>
<dbReference type="GO" id="GO:0007165">
    <property type="term" value="P:signal transduction"/>
    <property type="evidence" value="ECO:0007669"/>
    <property type="project" value="UniProtKB-KW"/>
</dbReference>
<dbReference type="InterPro" id="IPR029151">
    <property type="entry name" value="Sensor-like_sf"/>
</dbReference>
<dbReference type="SUPFAM" id="SSF58104">
    <property type="entry name" value="Methyl-accepting chemotaxis protein (MCP) signaling domain"/>
    <property type="match status" value="1"/>
</dbReference>
<evidence type="ECO:0000313" key="7">
    <source>
        <dbReference type="Proteomes" id="UP000190140"/>
    </source>
</evidence>
<dbReference type="EMBL" id="MZGW01000001">
    <property type="protein sequence ID" value="OPJ56981.1"/>
    <property type="molecule type" value="Genomic_DNA"/>
</dbReference>
<dbReference type="PROSITE" id="PS50111">
    <property type="entry name" value="CHEMOTAXIS_TRANSDUC_2"/>
    <property type="match status" value="1"/>
</dbReference>
<keyword evidence="4" id="KW-0472">Membrane</keyword>
<dbReference type="Gene3D" id="1.10.287.950">
    <property type="entry name" value="Methyl-accepting chemotaxis protein"/>
    <property type="match status" value="1"/>
</dbReference>
<dbReference type="CDD" id="cd12914">
    <property type="entry name" value="PDC1_DGC_like"/>
    <property type="match status" value="1"/>
</dbReference>
<dbReference type="SMART" id="SM00283">
    <property type="entry name" value="MA"/>
    <property type="match status" value="1"/>
</dbReference>
<protein>
    <submittedName>
        <fullName evidence="6">Methyl-accepting chemotaxis protein McpB</fullName>
    </submittedName>
</protein>
<evidence type="ECO:0000313" key="6">
    <source>
        <dbReference type="EMBL" id="OPJ56981.1"/>
    </source>
</evidence>
<evidence type="ECO:0000256" key="1">
    <source>
        <dbReference type="ARBA" id="ARBA00023224"/>
    </source>
</evidence>
<evidence type="ECO:0000256" key="3">
    <source>
        <dbReference type="SAM" id="Coils"/>
    </source>
</evidence>
<dbReference type="OrthoDB" id="9816519at2"/>
<keyword evidence="4" id="KW-0812">Transmembrane</keyword>
<gene>
    <name evidence="6" type="primary">mcpB_1</name>
    <name evidence="6" type="ORF">CLOTH_02630</name>
</gene>
<keyword evidence="7" id="KW-1185">Reference proteome</keyword>
<comment type="caution">
    <text evidence="6">The sequence shown here is derived from an EMBL/GenBank/DDBJ whole genome shotgun (WGS) entry which is preliminary data.</text>
</comment>
<keyword evidence="3" id="KW-0175">Coiled coil</keyword>
<feature type="transmembrane region" description="Helical" evidence="4">
    <location>
        <begin position="42"/>
        <end position="69"/>
    </location>
</feature>
<dbReference type="PANTHER" id="PTHR32089">
    <property type="entry name" value="METHYL-ACCEPTING CHEMOTAXIS PROTEIN MCPB"/>
    <property type="match status" value="1"/>
</dbReference>
<dbReference type="AlphaFoldDB" id="A0A1V4IAG4"/>
<dbReference type="Pfam" id="PF00015">
    <property type="entry name" value="MCPsignal"/>
    <property type="match status" value="1"/>
</dbReference>
<dbReference type="RefSeq" id="WP_158080432.1">
    <property type="nucleotide sequence ID" value="NZ_MZGW01000001.1"/>
</dbReference>
<dbReference type="PANTHER" id="PTHR32089:SF112">
    <property type="entry name" value="LYSOZYME-LIKE PROTEIN-RELATED"/>
    <property type="match status" value="1"/>
</dbReference>
<name>A0A1V4IAG4_9FIRM</name>
<dbReference type="InterPro" id="IPR004089">
    <property type="entry name" value="MCPsignal_dom"/>
</dbReference>